<evidence type="ECO:0000313" key="1">
    <source>
        <dbReference type="EMBL" id="THF98088.1"/>
    </source>
</evidence>
<dbReference type="EMBL" id="SDRB02012328">
    <property type="protein sequence ID" value="THF98088.1"/>
    <property type="molecule type" value="Genomic_DNA"/>
</dbReference>
<reference evidence="1 2" key="1">
    <citation type="journal article" date="2018" name="Proc. Natl. Acad. Sci. U.S.A.">
        <title>Draft genome sequence of Camellia sinensis var. sinensis provides insights into the evolution of the tea genome and tea quality.</title>
        <authorList>
            <person name="Wei C."/>
            <person name="Yang H."/>
            <person name="Wang S."/>
            <person name="Zhao J."/>
            <person name="Liu C."/>
            <person name="Gao L."/>
            <person name="Xia E."/>
            <person name="Lu Y."/>
            <person name="Tai Y."/>
            <person name="She G."/>
            <person name="Sun J."/>
            <person name="Cao H."/>
            <person name="Tong W."/>
            <person name="Gao Q."/>
            <person name="Li Y."/>
            <person name="Deng W."/>
            <person name="Jiang X."/>
            <person name="Wang W."/>
            <person name="Chen Q."/>
            <person name="Zhang S."/>
            <person name="Li H."/>
            <person name="Wu J."/>
            <person name="Wang P."/>
            <person name="Li P."/>
            <person name="Shi C."/>
            <person name="Zheng F."/>
            <person name="Jian J."/>
            <person name="Huang B."/>
            <person name="Shan D."/>
            <person name="Shi M."/>
            <person name="Fang C."/>
            <person name="Yue Y."/>
            <person name="Li F."/>
            <person name="Li D."/>
            <person name="Wei S."/>
            <person name="Han B."/>
            <person name="Jiang C."/>
            <person name="Yin Y."/>
            <person name="Xia T."/>
            <person name="Zhang Z."/>
            <person name="Bennetzen J.L."/>
            <person name="Zhao S."/>
            <person name="Wan X."/>
        </authorList>
    </citation>
    <scope>NUCLEOTIDE SEQUENCE [LARGE SCALE GENOMIC DNA]</scope>
    <source>
        <strain evidence="2">cv. Shuchazao</strain>
        <tissue evidence="1">Leaf</tissue>
    </source>
</reference>
<proteinExistence type="predicted"/>
<accession>A0A4S4D6S6</accession>
<sequence length="228" mass="25223">MGESHLQAWIMELFQGYTLQSNHLLVPSWKEFHHGISSSIPNSLPSLVRVELLGNQSGLPEPPLSPGQPKIEFQGTPNFHPYSLPEYQDGLINGAPCNSPGMDANFLNGSCSPGHHYIWSNSNNPPQPQGMIWPNGVCTTQPPPRLHAFPSAPSHMMNTLLPMNNHHVGSAPSVNPSLWERRHTYYGESPNVSCFHHGSLGNMRISDPFLHPDKVCWSKKLPSFQVGV</sequence>
<dbReference type="Proteomes" id="UP000306102">
    <property type="component" value="Unassembled WGS sequence"/>
</dbReference>
<evidence type="ECO:0000313" key="2">
    <source>
        <dbReference type="Proteomes" id="UP000306102"/>
    </source>
</evidence>
<comment type="caution">
    <text evidence="1">The sequence shown here is derived from an EMBL/GenBank/DDBJ whole genome shotgun (WGS) entry which is preliminary data.</text>
</comment>
<name>A0A4S4D6S6_CAMSN</name>
<dbReference type="AlphaFoldDB" id="A0A4S4D6S6"/>
<keyword evidence="2" id="KW-1185">Reference proteome</keyword>
<organism evidence="1 2">
    <name type="scientific">Camellia sinensis var. sinensis</name>
    <name type="common">China tea</name>
    <dbReference type="NCBI Taxonomy" id="542762"/>
    <lineage>
        <taxon>Eukaryota</taxon>
        <taxon>Viridiplantae</taxon>
        <taxon>Streptophyta</taxon>
        <taxon>Embryophyta</taxon>
        <taxon>Tracheophyta</taxon>
        <taxon>Spermatophyta</taxon>
        <taxon>Magnoliopsida</taxon>
        <taxon>eudicotyledons</taxon>
        <taxon>Gunneridae</taxon>
        <taxon>Pentapetalae</taxon>
        <taxon>asterids</taxon>
        <taxon>Ericales</taxon>
        <taxon>Theaceae</taxon>
        <taxon>Camellia</taxon>
    </lineage>
</organism>
<protein>
    <submittedName>
        <fullName evidence="1">Uncharacterized protein</fullName>
    </submittedName>
</protein>
<gene>
    <name evidence="1" type="ORF">TEA_012736</name>
</gene>